<dbReference type="EMBL" id="CAJVPT010020447">
    <property type="protein sequence ID" value="CAG8648196.1"/>
    <property type="molecule type" value="Genomic_DNA"/>
</dbReference>
<gene>
    <name evidence="1" type="ORF">ACOLOM_LOCUS8161</name>
</gene>
<protein>
    <submittedName>
        <fullName evidence="1">10858_t:CDS:1</fullName>
    </submittedName>
</protein>
<dbReference type="Proteomes" id="UP000789525">
    <property type="component" value="Unassembled WGS sequence"/>
</dbReference>
<comment type="caution">
    <text evidence="1">The sequence shown here is derived from an EMBL/GenBank/DDBJ whole genome shotgun (WGS) entry which is preliminary data.</text>
</comment>
<organism evidence="1 2">
    <name type="scientific">Acaulospora colombiana</name>
    <dbReference type="NCBI Taxonomy" id="27376"/>
    <lineage>
        <taxon>Eukaryota</taxon>
        <taxon>Fungi</taxon>
        <taxon>Fungi incertae sedis</taxon>
        <taxon>Mucoromycota</taxon>
        <taxon>Glomeromycotina</taxon>
        <taxon>Glomeromycetes</taxon>
        <taxon>Diversisporales</taxon>
        <taxon>Acaulosporaceae</taxon>
        <taxon>Acaulospora</taxon>
    </lineage>
</organism>
<name>A0ACA9ND65_9GLOM</name>
<proteinExistence type="predicted"/>
<keyword evidence="2" id="KW-1185">Reference proteome</keyword>
<feature type="non-terminal residue" evidence="1">
    <location>
        <position position="222"/>
    </location>
</feature>
<evidence type="ECO:0000313" key="2">
    <source>
        <dbReference type="Proteomes" id="UP000789525"/>
    </source>
</evidence>
<accession>A0ACA9ND65</accession>
<reference evidence="1" key="1">
    <citation type="submission" date="2021-06" db="EMBL/GenBank/DDBJ databases">
        <authorList>
            <person name="Kallberg Y."/>
            <person name="Tangrot J."/>
            <person name="Rosling A."/>
        </authorList>
    </citation>
    <scope>NUCLEOTIDE SEQUENCE</scope>
    <source>
        <strain evidence="1">CL356</strain>
    </source>
</reference>
<sequence>MHVPRLTLASSSMAAEIGAVLPKIASAVIKGVNATDFNILQNNGKLAGQVVFHLHFHIIPRFENEDQTSGERVKGRLRFTKDESEIIGSNIKAKSLSYSSGSFDSSITDSGKASSMINITSICLFPNLGSIYHNKMEIDTLSIILIALIILFVFLSIRDAPNPDVHPLLLTLQSDAAKVRYPGESAVYRRGGSQHGMSVPEKDAKTLAALFASGTKKGSLCL</sequence>
<evidence type="ECO:0000313" key="1">
    <source>
        <dbReference type="EMBL" id="CAG8648196.1"/>
    </source>
</evidence>